<dbReference type="EMBL" id="FXAE01000001">
    <property type="protein sequence ID" value="SME91582.1"/>
    <property type="molecule type" value="Genomic_DNA"/>
</dbReference>
<protein>
    <submittedName>
        <fullName evidence="4">Predicted alpha-1,6-mannanase, GH76 family</fullName>
    </submittedName>
</protein>
<dbReference type="PROSITE" id="PS51175">
    <property type="entry name" value="CBM6"/>
    <property type="match status" value="3"/>
</dbReference>
<gene>
    <name evidence="4" type="ORF">SAMN02744124_00177</name>
</gene>
<dbReference type="CDD" id="cd04084">
    <property type="entry name" value="CBM6_xylanase-like"/>
    <property type="match status" value="3"/>
</dbReference>
<feature type="domain" description="CBM6" evidence="3">
    <location>
        <begin position="399"/>
        <end position="531"/>
    </location>
</feature>
<evidence type="ECO:0000259" key="3">
    <source>
        <dbReference type="PROSITE" id="PS51175"/>
    </source>
</evidence>
<dbReference type="Proteomes" id="UP000192939">
    <property type="component" value="Unassembled WGS sequence"/>
</dbReference>
<evidence type="ECO:0000313" key="4">
    <source>
        <dbReference type="EMBL" id="SME91582.1"/>
    </source>
</evidence>
<dbReference type="InterPro" id="IPR053169">
    <property type="entry name" value="MUG_Protein"/>
</dbReference>
<feature type="signal peptide" evidence="2">
    <location>
        <begin position="1"/>
        <end position="37"/>
    </location>
</feature>
<dbReference type="Pfam" id="PF03663">
    <property type="entry name" value="Glyco_hydro_76"/>
    <property type="match status" value="1"/>
</dbReference>
<name>A0ABY1LRU2_9BACL</name>
<sequence>MKRNPGNGTLSKLLALTLTMALSISLLTGANASEAHAASWTSKDADAAIRAFNAKFWDPQAKLFWADSNRGSNYQGFWVEAELWEMVMDAYLRTSDRELKAQLRAQIDDIFDGAVLKYGEDWTNNPFNDDIMWWAMASARAYQITGEVRYLNKAKYYFDFVYDTQWDDEFAGGGIWWLNSEHVTKNACINFPAAEAAVFLYEITDDPHYLEAATRIYRWGKTMLTDGNGKVFDRIEMDQGPVPDATHYNQGTFIGAAVGLHRVTGDKVYLEDAIKAAQFTMAHQTEPNGLLSYEGPHGDLKGGKTILLRNLAYLQKAVDGSKSKAHREFERKFDDWLAFNAAMAWSHRNAEGLVDGNWIGQLLSGTYESWSASSAVQAVTVVQPKPVTVPVYPVKPANQRIEAEKYNIGQGFVLEGSAEGTLQLGGIQHGHTAVYKNVDFGSKGAVGFIARAASATSGGSIEIRLDKENGPKIGTVRVEGTGSWNQFIDAVAVLKDEQGQPVAVTGKHDVYLTFVKANDDYLFNLNWFRFTETDPTKTDAYAKRKAGDFDDGNGVSRNSEYGFLEGITNGAYVRYEGIDFGSGAAGITAHVASGNRGGTIEVKLDSLNGPTIAALEIPAAGDWSTWIDVMSTIDDSAARGIHDVYLVFHGTDGSDYPCNLDWFSFTTVKGRAQDAYGKIEAESYTLGSGFGTEQGGGQTYLAGMYGPNQPYAMYNYIDFGKGGAAGQFHVNAASDTAGGTIEVRLDSPSGPVIAEVQVTGTGGWQEFKVFSAELTASVRGKHIVFLLFKGSDWLFNLDKFTFGDPDVFTAPPVTPEPPRDHTPPGEVEHVRAVRENGQIRLTWDGPYDVDAVKVQIRLLKNKKLIGNTLEVARGVQTAVLPNVNNPKNYTVQFQAVDASGNVSKGTAVSLGDLIKK</sequence>
<evidence type="ECO:0000313" key="5">
    <source>
        <dbReference type="Proteomes" id="UP000192939"/>
    </source>
</evidence>
<dbReference type="Gene3D" id="1.50.10.20">
    <property type="match status" value="1"/>
</dbReference>
<dbReference type="InterPro" id="IPR005198">
    <property type="entry name" value="Glyco_hydro_76"/>
</dbReference>
<dbReference type="InterPro" id="IPR008928">
    <property type="entry name" value="6-hairpin_glycosidase_sf"/>
</dbReference>
<feature type="chain" id="PRO_5046524476" evidence="2">
    <location>
        <begin position="38"/>
        <end position="916"/>
    </location>
</feature>
<dbReference type="Gene3D" id="2.60.120.260">
    <property type="entry name" value="Galactose-binding domain-like"/>
    <property type="match status" value="3"/>
</dbReference>
<evidence type="ECO:0000256" key="2">
    <source>
        <dbReference type="SAM" id="SignalP"/>
    </source>
</evidence>
<dbReference type="InterPro" id="IPR006584">
    <property type="entry name" value="Cellulose-bd_IV"/>
</dbReference>
<dbReference type="Gene3D" id="2.60.40.10">
    <property type="entry name" value="Immunoglobulins"/>
    <property type="match status" value="1"/>
</dbReference>
<keyword evidence="5" id="KW-1185">Reference proteome</keyword>
<dbReference type="InterPro" id="IPR005084">
    <property type="entry name" value="CBM6"/>
</dbReference>
<proteinExistence type="predicted"/>
<dbReference type="PANTHER" id="PTHR47791">
    <property type="entry name" value="MEIOTICALLY UP-REGULATED GENE 191 PROTEIN"/>
    <property type="match status" value="1"/>
</dbReference>
<reference evidence="4 5" key="1">
    <citation type="submission" date="2017-04" db="EMBL/GenBank/DDBJ databases">
        <authorList>
            <person name="Varghese N."/>
            <person name="Submissions S."/>
        </authorList>
    </citation>
    <scope>NUCLEOTIDE SEQUENCE [LARGE SCALE GENOMIC DNA]</scope>
    <source>
        <strain evidence="4 5">J12</strain>
    </source>
</reference>
<comment type="caution">
    <text evidence="4">The sequence shown here is derived from an EMBL/GenBank/DDBJ whole genome shotgun (WGS) entry which is preliminary data.</text>
</comment>
<keyword evidence="1 2" id="KW-0732">Signal</keyword>
<dbReference type="InterPro" id="IPR013783">
    <property type="entry name" value="Ig-like_fold"/>
</dbReference>
<feature type="domain" description="CBM6" evidence="3">
    <location>
        <begin position="542"/>
        <end position="666"/>
    </location>
</feature>
<dbReference type="InterPro" id="IPR008979">
    <property type="entry name" value="Galactose-bd-like_sf"/>
</dbReference>
<dbReference type="Pfam" id="PF03422">
    <property type="entry name" value="CBM_6"/>
    <property type="match status" value="3"/>
</dbReference>
<dbReference type="SMART" id="SM00606">
    <property type="entry name" value="CBD_IV"/>
    <property type="match status" value="3"/>
</dbReference>
<accession>A0ABY1LRU2</accession>
<evidence type="ECO:0000256" key="1">
    <source>
        <dbReference type="ARBA" id="ARBA00022729"/>
    </source>
</evidence>
<organism evidence="4 5">
    <name type="scientific">Paenibacillus barengoltzii J12</name>
    <dbReference type="NCBI Taxonomy" id="935846"/>
    <lineage>
        <taxon>Bacteria</taxon>
        <taxon>Bacillati</taxon>
        <taxon>Bacillota</taxon>
        <taxon>Bacilli</taxon>
        <taxon>Bacillales</taxon>
        <taxon>Paenibacillaceae</taxon>
        <taxon>Paenibacillus</taxon>
    </lineage>
</organism>
<dbReference type="PANTHER" id="PTHR47791:SF3">
    <property type="entry name" value="MEIOTICALLY UP-REGULATED GENE 191 PROTEIN"/>
    <property type="match status" value="1"/>
</dbReference>
<dbReference type="RefSeq" id="WP_254899678.1">
    <property type="nucleotide sequence ID" value="NZ_FXAE01000001.1"/>
</dbReference>
<feature type="domain" description="CBM6" evidence="3">
    <location>
        <begin position="677"/>
        <end position="803"/>
    </location>
</feature>
<dbReference type="SUPFAM" id="SSF48208">
    <property type="entry name" value="Six-hairpin glycosidases"/>
    <property type="match status" value="1"/>
</dbReference>
<dbReference type="SUPFAM" id="SSF49785">
    <property type="entry name" value="Galactose-binding domain-like"/>
    <property type="match status" value="3"/>
</dbReference>